<gene>
    <name evidence="1" type="ORF">T10_4880</name>
</gene>
<dbReference type="Proteomes" id="UP000054843">
    <property type="component" value="Unassembled WGS sequence"/>
</dbReference>
<comment type="caution">
    <text evidence="1">The sequence shown here is derived from an EMBL/GenBank/DDBJ whole genome shotgun (WGS) entry which is preliminary data.</text>
</comment>
<dbReference type="EMBL" id="JYDO01000017">
    <property type="protein sequence ID" value="KRZ77675.1"/>
    <property type="molecule type" value="Genomic_DNA"/>
</dbReference>
<evidence type="ECO:0000313" key="1">
    <source>
        <dbReference type="EMBL" id="KRZ77675.1"/>
    </source>
</evidence>
<dbReference type="AlphaFoldDB" id="A0A0V1N0Y5"/>
<evidence type="ECO:0000313" key="2">
    <source>
        <dbReference type="Proteomes" id="UP000054843"/>
    </source>
</evidence>
<accession>A0A0V1N0Y5</accession>
<name>A0A0V1N0Y5_9BILA</name>
<proteinExistence type="predicted"/>
<protein>
    <submittedName>
        <fullName evidence="1">Uncharacterized protein</fullName>
    </submittedName>
</protein>
<sequence length="83" mass="10036">MKSKSSNITMQIKKLRFSENYILINLQKNKRILSMHFQNSDVQYQLTRKRNAVNVKASFFYIRLFNSTTTFYQQRAKKIILHM</sequence>
<organism evidence="1 2">
    <name type="scientific">Trichinella papuae</name>
    <dbReference type="NCBI Taxonomy" id="268474"/>
    <lineage>
        <taxon>Eukaryota</taxon>
        <taxon>Metazoa</taxon>
        <taxon>Ecdysozoa</taxon>
        <taxon>Nematoda</taxon>
        <taxon>Enoplea</taxon>
        <taxon>Dorylaimia</taxon>
        <taxon>Trichinellida</taxon>
        <taxon>Trichinellidae</taxon>
        <taxon>Trichinella</taxon>
    </lineage>
</organism>
<reference evidence="1 2" key="1">
    <citation type="submission" date="2015-01" db="EMBL/GenBank/DDBJ databases">
        <title>Evolution of Trichinella species and genotypes.</title>
        <authorList>
            <person name="Korhonen P.K."/>
            <person name="Edoardo P."/>
            <person name="Giuseppe L.R."/>
            <person name="Gasser R.B."/>
        </authorList>
    </citation>
    <scope>NUCLEOTIDE SEQUENCE [LARGE SCALE GENOMIC DNA]</scope>
    <source>
        <strain evidence="1">ISS1980</strain>
    </source>
</reference>
<keyword evidence="2" id="KW-1185">Reference proteome</keyword>